<dbReference type="Pfam" id="PF00535">
    <property type="entry name" value="Glycos_transf_2"/>
    <property type="match status" value="1"/>
</dbReference>
<protein>
    <submittedName>
        <fullName evidence="2">Glycosyltransferase</fullName>
    </submittedName>
</protein>
<feature type="domain" description="Glycosyltransferase 2-like" evidence="1">
    <location>
        <begin position="4"/>
        <end position="142"/>
    </location>
</feature>
<dbReference type="Proteomes" id="UP000002200">
    <property type="component" value="Chromosome"/>
</dbReference>
<evidence type="ECO:0000313" key="3">
    <source>
        <dbReference type="Proteomes" id="UP000002200"/>
    </source>
</evidence>
<dbReference type="RefSeq" id="WP_011096011.1">
    <property type="nucleotide sequence ID" value="NC_004572.3"/>
</dbReference>
<evidence type="ECO:0000313" key="2">
    <source>
        <dbReference type="EMBL" id="AAO44133.1"/>
    </source>
</evidence>
<dbReference type="InterPro" id="IPR029044">
    <property type="entry name" value="Nucleotide-diphossugar_trans"/>
</dbReference>
<keyword evidence="2" id="KW-0808">Transferase</keyword>
<dbReference type="SUPFAM" id="SSF53448">
    <property type="entry name" value="Nucleotide-diphospho-sugar transferases"/>
    <property type="match status" value="1"/>
</dbReference>
<keyword evidence="3" id="KW-1185">Reference proteome</keyword>
<dbReference type="GO" id="GO:0016758">
    <property type="term" value="F:hexosyltransferase activity"/>
    <property type="evidence" value="ECO:0007669"/>
    <property type="project" value="UniProtKB-ARBA"/>
</dbReference>
<name>Q83H27_TROWT</name>
<evidence type="ECO:0000259" key="1">
    <source>
        <dbReference type="Pfam" id="PF00535"/>
    </source>
</evidence>
<dbReference type="PANTHER" id="PTHR22916:SF3">
    <property type="entry name" value="UDP-GLCNAC:BETAGAL BETA-1,3-N-ACETYLGLUCOSAMINYLTRANSFERASE-LIKE PROTEIN 1"/>
    <property type="match status" value="1"/>
</dbReference>
<dbReference type="CAZy" id="GT2">
    <property type="family name" value="Glycosyltransferase Family 2"/>
</dbReference>
<organism evidence="2 3">
    <name type="scientific">Tropheryma whipplei (strain Twist)</name>
    <name type="common">Whipple's bacillus</name>
    <dbReference type="NCBI Taxonomy" id="203267"/>
    <lineage>
        <taxon>Bacteria</taxon>
        <taxon>Bacillati</taxon>
        <taxon>Actinomycetota</taxon>
        <taxon>Actinomycetes</taxon>
        <taxon>Micrococcales</taxon>
        <taxon>Tropherymataceae</taxon>
        <taxon>Tropheryma</taxon>
    </lineage>
</organism>
<dbReference type="InterPro" id="IPR001173">
    <property type="entry name" value="Glyco_trans_2-like"/>
</dbReference>
<gene>
    <name evidence="2" type="ordered locus">TWT_036</name>
</gene>
<dbReference type="KEGG" id="twh:TWT_036"/>
<dbReference type="OrthoDB" id="9802649at2"/>
<reference evidence="2 3" key="1">
    <citation type="journal article" date="2003" name="Genome Res.">
        <title>Tropheryma whipplei twist: a human pathogenic Actinobacteria with a reduced genome.</title>
        <authorList>
            <person name="Raoult D."/>
            <person name="Ogata H."/>
            <person name="Audic S."/>
            <person name="Robert C."/>
            <person name="Suhre K."/>
            <person name="Drancourt M."/>
            <person name="Claverie J.-M."/>
        </authorList>
    </citation>
    <scope>NUCLEOTIDE SEQUENCE [LARGE SCALE GENOMIC DNA]</scope>
    <source>
        <strain evidence="2 3">Twist</strain>
    </source>
</reference>
<proteinExistence type="predicted"/>
<dbReference type="PANTHER" id="PTHR22916">
    <property type="entry name" value="GLYCOSYLTRANSFERASE"/>
    <property type="match status" value="1"/>
</dbReference>
<dbReference type="GeneID" id="67387816"/>
<dbReference type="EMBL" id="AE014184">
    <property type="protein sequence ID" value="AAO44133.1"/>
    <property type="molecule type" value="Genomic_DNA"/>
</dbReference>
<dbReference type="HOGENOM" id="CLU_025996_2_0_11"/>
<dbReference type="Gene3D" id="3.90.550.10">
    <property type="entry name" value="Spore Coat Polysaccharide Biosynthesis Protein SpsA, Chain A"/>
    <property type="match status" value="1"/>
</dbReference>
<dbReference type="STRING" id="203267.TWT_036"/>
<dbReference type="CDD" id="cd04196">
    <property type="entry name" value="GT_2_like_d"/>
    <property type="match status" value="1"/>
</dbReference>
<dbReference type="AlphaFoldDB" id="Q83H27"/>
<accession>Q83H27</accession>
<dbReference type="eggNOG" id="COG1216">
    <property type="taxonomic scope" value="Bacteria"/>
</dbReference>
<sequence>MGVSVVMATYNGGPFLAEQLMSILSQTVLPDEIVIADDGSTDDTERIIFRFRGKFPNLLYIPSEGTRLGPGKNFERAIKRSSQEFIVFSDQDDIWQPDRIEIQQSALKSNPGAVLLHSNARLVDQDGNMLGDLFSALGITKTILTRINNGEAFNILLRRNVVTGATVMTRREFALSTLPFPDAWLHDEWLAICGGNRVRVLDHCLIQYRQHDKNHIGARRLSVREKFLKLFEDTDVRNARLLARTEALTNFAEEKSGNIFFNTREIGLIRKKLTHERFRSTLGKSRLLRIWPVLKRVSRYRQFSNFSADILRDLLSSRQHDKP</sequence>